<protein>
    <recommendedName>
        <fullName evidence="3">DUF3617 domain-containing protein</fullName>
    </recommendedName>
</protein>
<evidence type="ECO:0000313" key="2">
    <source>
        <dbReference type="Proteomes" id="UP000249842"/>
    </source>
</evidence>
<dbReference type="Pfam" id="PF12276">
    <property type="entry name" value="DUF3617"/>
    <property type="match status" value="1"/>
</dbReference>
<dbReference type="AlphaFoldDB" id="A0A328B354"/>
<dbReference type="OrthoDB" id="7189411at2"/>
<name>A0A328B354_9CAUL</name>
<dbReference type="InterPro" id="IPR022061">
    <property type="entry name" value="DUF3617"/>
</dbReference>
<evidence type="ECO:0008006" key="3">
    <source>
        <dbReference type="Google" id="ProtNLM"/>
    </source>
</evidence>
<sequence>MLAVIDRSGPVRQACDDSDPIWDAMKPLIPFLLAAAIAAPAAAQPSAIQPGYWETTNRVTSPFPTRKVERRCIKPSDVAKFMEGPSNHIYTCTYPTRQIADGKIRLAGSCKTREGKPVPISGQGVFTSDSFHLDARVETQVGGVTIPVRASTDAKRLADACPAEAAG</sequence>
<organism evidence="1 2">
    <name type="scientific">Phenylobacterium hankyongense</name>
    <dbReference type="NCBI Taxonomy" id="1813876"/>
    <lineage>
        <taxon>Bacteria</taxon>
        <taxon>Pseudomonadati</taxon>
        <taxon>Pseudomonadota</taxon>
        <taxon>Alphaproteobacteria</taxon>
        <taxon>Caulobacterales</taxon>
        <taxon>Caulobacteraceae</taxon>
        <taxon>Phenylobacterium</taxon>
    </lineage>
</organism>
<dbReference type="EMBL" id="QFYP01000001">
    <property type="protein sequence ID" value="RAK61339.1"/>
    <property type="molecule type" value="Genomic_DNA"/>
</dbReference>
<proteinExistence type="predicted"/>
<accession>A0A328B354</accession>
<keyword evidence="2" id="KW-1185">Reference proteome</keyword>
<comment type="caution">
    <text evidence="1">The sequence shown here is derived from an EMBL/GenBank/DDBJ whole genome shotgun (WGS) entry which is preliminary data.</text>
</comment>
<dbReference type="Proteomes" id="UP000249842">
    <property type="component" value="Unassembled WGS sequence"/>
</dbReference>
<gene>
    <name evidence="1" type="ORF">DJ021_16785</name>
</gene>
<evidence type="ECO:0000313" key="1">
    <source>
        <dbReference type="EMBL" id="RAK61339.1"/>
    </source>
</evidence>
<reference evidence="2" key="1">
    <citation type="submission" date="2018-05" db="EMBL/GenBank/DDBJ databases">
        <authorList>
            <person name="Li X."/>
        </authorList>
    </citation>
    <scope>NUCLEOTIDE SEQUENCE [LARGE SCALE GENOMIC DNA]</scope>
    <source>
        <strain evidence="2">HKS-05</strain>
    </source>
</reference>